<reference evidence="3" key="1">
    <citation type="journal article" date="2020" name="Stud. Mycol.">
        <title>101 Dothideomycetes genomes: A test case for predicting lifestyles and emergence of pathogens.</title>
        <authorList>
            <person name="Haridas S."/>
            <person name="Albert R."/>
            <person name="Binder M."/>
            <person name="Bloem J."/>
            <person name="LaButti K."/>
            <person name="Salamov A."/>
            <person name="Andreopoulos B."/>
            <person name="Baker S."/>
            <person name="Barry K."/>
            <person name="Bills G."/>
            <person name="Bluhm B."/>
            <person name="Cannon C."/>
            <person name="Castanera R."/>
            <person name="Culley D."/>
            <person name="Daum C."/>
            <person name="Ezra D."/>
            <person name="Gonzalez J."/>
            <person name="Henrissat B."/>
            <person name="Kuo A."/>
            <person name="Liang C."/>
            <person name="Lipzen A."/>
            <person name="Lutzoni F."/>
            <person name="Magnuson J."/>
            <person name="Mondo S."/>
            <person name="Nolan M."/>
            <person name="Ohm R."/>
            <person name="Pangilinan J."/>
            <person name="Park H.-J."/>
            <person name="Ramirez L."/>
            <person name="Alfaro M."/>
            <person name="Sun H."/>
            <person name="Tritt A."/>
            <person name="Yoshinaga Y."/>
            <person name="Zwiers L.-H."/>
            <person name="Turgeon B."/>
            <person name="Goodwin S."/>
            <person name="Spatafora J."/>
            <person name="Crous P."/>
            <person name="Grigoriev I."/>
        </authorList>
    </citation>
    <scope>NUCLEOTIDE SEQUENCE [LARGE SCALE GENOMIC DNA]</scope>
    <source>
        <strain evidence="3">CBS 304.66</strain>
    </source>
</reference>
<feature type="region of interest" description="Disordered" evidence="1">
    <location>
        <begin position="1"/>
        <end position="40"/>
    </location>
</feature>
<organism evidence="2 3">
    <name type="scientific">Lojkania enalia</name>
    <dbReference type="NCBI Taxonomy" id="147567"/>
    <lineage>
        <taxon>Eukaryota</taxon>
        <taxon>Fungi</taxon>
        <taxon>Dikarya</taxon>
        <taxon>Ascomycota</taxon>
        <taxon>Pezizomycotina</taxon>
        <taxon>Dothideomycetes</taxon>
        <taxon>Pleosporomycetidae</taxon>
        <taxon>Pleosporales</taxon>
        <taxon>Pleosporales incertae sedis</taxon>
        <taxon>Lojkania</taxon>
    </lineage>
</organism>
<evidence type="ECO:0000313" key="2">
    <source>
        <dbReference type="EMBL" id="KAF2268253.1"/>
    </source>
</evidence>
<name>A0A9P4KGD4_9PLEO</name>
<feature type="region of interest" description="Disordered" evidence="1">
    <location>
        <begin position="74"/>
        <end position="114"/>
    </location>
</feature>
<accession>A0A9P4KGD4</accession>
<evidence type="ECO:0000313" key="3">
    <source>
        <dbReference type="Proteomes" id="UP000800093"/>
    </source>
</evidence>
<protein>
    <submittedName>
        <fullName evidence="2">Uncharacterized protein</fullName>
    </submittedName>
</protein>
<gene>
    <name evidence="2" type="ORF">CC78DRAFT_576258</name>
</gene>
<dbReference type="Proteomes" id="UP000800093">
    <property type="component" value="Unassembled WGS sequence"/>
</dbReference>
<sequence length="192" mass="20308">MGELQRQADIRQPYPIRPRGVSAGSGLDPTAHFDRDDSKRPAVLRAGWADDAVAQRAENSLAKHSEARLIVGPVSARSSAPSGGPTGAGADGALGNVTPPQNAPGDPGPTQTLPRLRQTCIDDQGIDRIDRTLAASEERPSEAIHAPLQALLAPPSPPRLERHPTVHRFLSLVLFAACAERPGFPLQLPPCP</sequence>
<dbReference type="EMBL" id="ML986587">
    <property type="protein sequence ID" value="KAF2268253.1"/>
    <property type="molecule type" value="Genomic_DNA"/>
</dbReference>
<proteinExistence type="predicted"/>
<feature type="compositionally biased region" description="Low complexity" evidence="1">
    <location>
        <begin position="74"/>
        <end position="83"/>
    </location>
</feature>
<comment type="caution">
    <text evidence="2">The sequence shown here is derived from an EMBL/GenBank/DDBJ whole genome shotgun (WGS) entry which is preliminary data.</text>
</comment>
<evidence type="ECO:0000256" key="1">
    <source>
        <dbReference type="SAM" id="MobiDB-lite"/>
    </source>
</evidence>
<keyword evidence="3" id="KW-1185">Reference proteome</keyword>
<dbReference type="AlphaFoldDB" id="A0A9P4KGD4"/>
<feature type="compositionally biased region" description="Basic and acidic residues" evidence="1">
    <location>
        <begin position="31"/>
        <end position="40"/>
    </location>
</feature>